<dbReference type="InterPro" id="IPR005804">
    <property type="entry name" value="FA_desaturase_dom"/>
</dbReference>
<dbReference type="InterPro" id="IPR001199">
    <property type="entry name" value="Cyt_B5-like_heme/steroid-bd"/>
</dbReference>
<evidence type="ECO:0000256" key="12">
    <source>
        <dbReference type="SAM" id="Phobius"/>
    </source>
</evidence>
<keyword evidence="5 12" id="KW-0812">Transmembrane</keyword>
<evidence type="ECO:0000256" key="1">
    <source>
        <dbReference type="ARBA" id="ARBA00004141"/>
    </source>
</evidence>
<evidence type="ECO:0000256" key="6">
    <source>
        <dbReference type="ARBA" id="ARBA00022723"/>
    </source>
</evidence>
<dbReference type="Pfam" id="PF00487">
    <property type="entry name" value="FA_desaturase"/>
    <property type="match status" value="1"/>
</dbReference>
<evidence type="ECO:0000313" key="14">
    <source>
        <dbReference type="EMBL" id="KAK9708649.1"/>
    </source>
</evidence>
<keyword evidence="10" id="KW-0443">Lipid metabolism</keyword>
<keyword evidence="7 12" id="KW-1133">Transmembrane helix</keyword>
<comment type="pathway">
    <text evidence="2">Lipid metabolism.</text>
</comment>
<keyword evidence="6" id="KW-0479">Metal-binding</keyword>
<keyword evidence="9" id="KW-0408">Iron</keyword>
<feature type="domain" description="Cytochrome b5 heme-binding" evidence="13">
    <location>
        <begin position="26"/>
        <end position="102"/>
    </location>
</feature>
<keyword evidence="8" id="KW-0560">Oxidoreductase</keyword>
<feature type="transmembrane region" description="Helical" evidence="12">
    <location>
        <begin position="285"/>
        <end position="307"/>
    </location>
</feature>
<dbReference type="Pfam" id="PF00173">
    <property type="entry name" value="Cyt-b5"/>
    <property type="match status" value="1"/>
</dbReference>
<evidence type="ECO:0000256" key="2">
    <source>
        <dbReference type="ARBA" id="ARBA00005189"/>
    </source>
</evidence>
<evidence type="ECO:0000256" key="9">
    <source>
        <dbReference type="ARBA" id="ARBA00023004"/>
    </source>
</evidence>
<evidence type="ECO:0000256" key="10">
    <source>
        <dbReference type="ARBA" id="ARBA00023098"/>
    </source>
</evidence>
<comment type="caution">
    <text evidence="14">The sequence shown here is derived from an EMBL/GenBank/DDBJ whole genome shotgun (WGS) entry which is preliminary data.</text>
</comment>
<dbReference type="PANTHER" id="PTHR19353:SF30">
    <property type="entry name" value="DELTA 8-(E)-SPHINGOLIPID DESATURASE"/>
    <property type="match status" value="1"/>
</dbReference>
<evidence type="ECO:0000256" key="11">
    <source>
        <dbReference type="ARBA" id="ARBA00023136"/>
    </source>
</evidence>
<evidence type="ECO:0000259" key="13">
    <source>
        <dbReference type="PROSITE" id="PS50255"/>
    </source>
</evidence>
<dbReference type="SUPFAM" id="SSF55856">
    <property type="entry name" value="Cytochrome b5-like heme/steroid binding domain"/>
    <property type="match status" value="1"/>
</dbReference>
<evidence type="ECO:0000256" key="5">
    <source>
        <dbReference type="ARBA" id="ARBA00022692"/>
    </source>
</evidence>
<name>A0ABR2VWZ4_9FUNG</name>
<evidence type="ECO:0000313" key="15">
    <source>
        <dbReference type="Proteomes" id="UP001479436"/>
    </source>
</evidence>
<dbReference type="InterPro" id="IPR012171">
    <property type="entry name" value="Fatty_acid_desaturase"/>
</dbReference>
<reference evidence="14 15" key="1">
    <citation type="submission" date="2023-04" db="EMBL/GenBank/DDBJ databases">
        <title>Genome of Basidiobolus ranarum AG-B5.</title>
        <authorList>
            <person name="Stajich J.E."/>
            <person name="Carter-House D."/>
            <person name="Gryganskyi A."/>
        </authorList>
    </citation>
    <scope>NUCLEOTIDE SEQUENCE [LARGE SCALE GENOMIC DNA]</scope>
    <source>
        <strain evidence="14 15">AG-B5</strain>
    </source>
</reference>
<evidence type="ECO:0000256" key="3">
    <source>
        <dbReference type="ARBA" id="ARBA00009295"/>
    </source>
</evidence>
<comment type="subcellular location">
    <subcellularLocation>
        <location evidence="1">Membrane</location>
        <topology evidence="1">Multi-pass membrane protein</topology>
    </subcellularLocation>
</comment>
<keyword evidence="4" id="KW-0349">Heme</keyword>
<keyword evidence="15" id="KW-1185">Reference proteome</keyword>
<organism evidence="14 15">
    <name type="scientific">Basidiobolus ranarum</name>
    <dbReference type="NCBI Taxonomy" id="34480"/>
    <lineage>
        <taxon>Eukaryota</taxon>
        <taxon>Fungi</taxon>
        <taxon>Fungi incertae sedis</taxon>
        <taxon>Zoopagomycota</taxon>
        <taxon>Entomophthoromycotina</taxon>
        <taxon>Basidiobolomycetes</taxon>
        <taxon>Basidiobolales</taxon>
        <taxon>Basidiobolaceae</taxon>
        <taxon>Basidiobolus</taxon>
    </lineage>
</organism>
<dbReference type="EMBL" id="JASJQH010007469">
    <property type="protein sequence ID" value="KAK9708649.1"/>
    <property type="molecule type" value="Genomic_DNA"/>
</dbReference>
<sequence length="478" mass="55040">MSPPQSLVVVPAVCPTSPPLMKTSKSSSFTMEEVRTRVQNGEILIVYDGKVYKLNKWIKHHPGGELAVRHMLGKDATDVVRAMHPEWVLTKKMKHFYVGDMIEDPLASLHPNADLKTQQSISEAYKRLETKIRGQGLYNTNYMCYAWEAIRCGIAFAIMLSLIVWGPQNYWNYFIAALANAFVWHQSAFCAHDAGHNEITHNMKYDSTIGILLGNYLGGLSIGWWKKSHNVHHIITNHPEHDPDIQLLPFFAVTSKFFNNLFSTYHNKVLVFDGASKVLISIQHYLYYPILCFGRFNLYVQGLIFLITDEHAPLRKWELLGMAFFISWYSYLLSFIPSWGMIFMYVMVSHVFTMMLHVQITLSHYGMSTDDHGPDESFASRQLRTTMDVDCPAWFDWFHGGLQFQTIHHLFPRVPRHNLRAVRPLVEEFCKEVELEYHNYGFIKGNGIVIGALRDVANQVSFIMKVAAHEARNHVHVE</sequence>
<protein>
    <recommendedName>
        <fullName evidence="13">Cytochrome b5 heme-binding domain-containing protein</fullName>
    </recommendedName>
</protein>
<evidence type="ECO:0000256" key="8">
    <source>
        <dbReference type="ARBA" id="ARBA00023002"/>
    </source>
</evidence>
<gene>
    <name evidence="14" type="ORF">K7432_009530</name>
</gene>
<dbReference type="SMART" id="SM01117">
    <property type="entry name" value="Cyt-b5"/>
    <property type="match status" value="1"/>
</dbReference>
<dbReference type="InterPro" id="IPR036400">
    <property type="entry name" value="Cyt_B5-like_heme/steroid_sf"/>
</dbReference>
<dbReference type="CDD" id="cd03506">
    <property type="entry name" value="Delta6-FADS-like"/>
    <property type="match status" value="1"/>
</dbReference>
<dbReference type="PIRSF" id="PIRSF015921">
    <property type="entry name" value="FA_sphinglp_des"/>
    <property type="match status" value="1"/>
</dbReference>
<comment type="similarity">
    <text evidence="3">Belongs to the fatty acid desaturase type 1 family.</text>
</comment>
<dbReference type="Gene3D" id="3.10.120.10">
    <property type="entry name" value="Cytochrome b5-like heme/steroid binding domain"/>
    <property type="match status" value="1"/>
</dbReference>
<proteinExistence type="inferred from homology"/>
<dbReference type="Proteomes" id="UP001479436">
    <property type="component" value="Unassembled WGS sequence"/>
</dbReference>
<dbReference type="PROSITE" id="PS50255">
    <property type="entry name" value="CYTOCHROME_B5_2"/>
    <property type="match status" value="1"/>
</dbReference>
<evidence type="ECO:0000256" key="7">
    <source>
        <dbReference type="ARBA" id="ARBA00022989"/>
    </source>
</evidence>
<dbReference type="PANTHER" id="PTHR19353">
    <property type="entry name" value="FATTY ACID DESATURASE 2"/>
    <property type="match status" value="1"/>
</dbReference>
<keyword evidence="11 12" id="KW-0472">Membrane</keyword>
<evidence type="ECO:0000256" key="4">
    <source>
        <dbReference type="ARBA" id="ARBA00022617"/>
    </source>
</evidence>
<accession>A0ABR2VWZ4</accession>